<proteinExistence type="predicted"/>
<protein>
    <submittedName>
        <fullName evidence="2">Uncharacterized protein</fullName>
    </submittedName>
</protein>
<evidence type="ECO:0000256" key="1">
    <source>
        <dbReference type="SAM" id="Coils"/>
    </source>
</evidence>
<dbReference type="EMBL" id="BARU01001129">
    <property type="protein sequence ID" value="GAH29473.1"/>
    <property type="molecule type" value="Genomic_DNA"/>
</dbReference>
<accession>X1G8Z9</accession>
<sequence length="326" mass="37645">MGWRGALRSLESAARRAEREYQRKQKSLAKKRELEDAAFEVEEYEENVNSLISLHNTCLTKCDWEKIRLEKPPSKPEKLQENETKAKAKLNNFKPNFFYKLFNLTESKLEKLRKNVLEAQKKDEDQYRTSMESYKNNYSSWENDQKISEGVLRGNLDSYIEAFKIISPLDELEDFILNSDFRALNSSLAEIVLSTKGEQIIPNEIKSLLRSGRLSTKKMPKGQFYETYQDHICSCALRIAREIFTLLPIETVIVTILDNLLNTQTGHLEKQPILSVAIPKATLSKLNFSQLDPSDAMKNFICNINFKKTKGFESVEKIDAEKVKTV</sequence>
<feature type="coiled-coil region" evidence="1">
    <location>
        <begin position="7"/>
        <end position="54"/>
    </location>
</feature>
<gene>
    <name evidence="2" type="ORF">S03H2_03138</name>
</gene>
<dbReference type="AlphaFoldDB" id="X1G8Z9"/>
<organism evidence="2">
    <name type="scientific">marine sediment metagenome</name>
    <dbReference type="NCBI Taxonomy" id="412755"/>
    <lineage>
        <taxon>unclassified sequences</taxon>
        <taxon>metagenomes</taxon>
        <taxon>ecological metagenomes</taxon>
    </lineage>
</organism>
<feature type="coiled-coil region" evidence="1">
    <location>
        <begin position="102"/>
        <end position="137"/>
    </location>
</feature>
<keyword evidence="1" id="KW-0175">Coiled coil</keyword>
<comment type="caution">
    <text evidence="2">The sequence shown here is derived from an EMBL/GenBank/DDBJ whole genome shotgun (WGS) entry which is preliminary data.</text>
</comment>
<name>X1G8Z9_9ZZZZ</name>
<reference evidence="2" key="1">
    <citation type="journal article" date="2014" name="Front. Microbiol.">
        <title>High frequency of phylogenetically diverse reductive dehalogenase-homologous genes in deep subseafloor sedimentary metagenomes.</title>
        <authorList>
            <person name="Kawai M."/>
            <person name="Futagami T."/>
            <person name="Toyoda A."/>
            <person name="Takaki Y."/>
            <person name="Nishi S."/>
            <person name="Hori S."/>
            <person name="Arai W."/>
            <person name="Tsubouchi T."/>
            <person name="Morono Y."/>
            <person name="Uchiyama I."/>
            <person name="Ito T."/>
            <person name="Fujiyama A."/>
            <person name="Inagaki F."/>
            <person name="Takami H."/>
        </authorList>
    </citation>
    <scope>NUCLEOTIDE SEQUENCE</scope>
    <source>
        <strain evidence="2">Expedition CK06-06</strain>
    </source>
</reference>
<evidence type="ECO:0000313" key="2">
    <source>
        <dbReference type="EMBL" id="GAH29473.1"/>
    </source>
</evidence>